<keyword evidence="7" id="KW-0472">Membrane</keyword>
<dbReference type="GO" id="GO:0016020">
    <property type="term" value="C:membrane"/>
    <property type="evidence" value="ECO:0007669"/>
    <property type="project" value="UniProtKB-SubCell"/>
</dbReference>
<organism evidence="10">
    <name type="scientific">Lunella undulata</name>
    <dbReference type="NCBI Taxonomy" id="405985"/>
    <lineage>
        <taxon>Eukaryota</taxon>
        <taxon>Metazoa</taxon>
        <taxon>Spiralia</taxon>
        <taxon>Lophotrochozoa</taxon>
        <taxon>Mollusca</taxon>
        <taxon>Gastropoda</taxon>
        <taxon>Vetigastropoda</taxon>
        <taxon>Trochida</taxon>
        <taxon>Trochoidea</taxon>
        <taxon>Turbinidae</taxon>
        <taxon>Lunella</taxon>
    </lineage>
</organism>
<dbReference type="EMBL" id="EF406292">
    <property type="protein sequence ID" value="ABU87365.1"/>
    <property type="molecule type" value="Genomic_DNA"/>
</dbReference>
<dbReference type="AlphaFoldDB" id="B7S6W3"/>
<gene>
    <name evidence="10" type="primary">COIII</name>
</gene>
<feature type="non-terminal residue" evidence="10">
    <location>
        <position position="85"/>
    </location>
</feature>
<dbReference type="SUPFAM" id="SSF81452">
    <property type="entry name" value="Cytochrome c oxidase subunit III-like"/>
    <property type="match status" value="1"/>
</dbReference>
<dbReference type="InterPro" id="IPR035973">
    <property type="entry name" value="Cyt_c_oxidase_su3-like_sf"/>
</dbReference>
<keyword evidence="4 8" id="KW-0812">Transmembrane</keyword>
<evidence type="ECO:0000256" key="2">
    <source>
        <dbReference type="ARBA" id="ARBA00010581"/>
    </source>
</evidence>
<sequence>PVKLFEAPLLNTDIIFASSVTVTGANPVMMEGKKTGKFQGLSATVVLGVYFTVLQGRKYYDAPFTISACSYGSTLFVATGFHGLP</sequence>
<evidence type="ECO:0000256" key="3">
    <source>
        <dbReference type="ARBA" id="ARBA00015944"/>
    </source>
</evidence>
<dbReference type="PANTHER" id="PTHR11403:SF7">
    <property type="entry name" value="CYTOCHROME C OXIDASE SUBUNIT 3"/>
    <property type="match status" value="1"/>
</dbReference>
<protein>
    <recommendedName>
        <fullName evidence="3 8">Cytochrome c oxidase subunit 3</fullName>
    </recommendedName>
</protein>
<comment type="subcellular location">
    <subcellularLocation>
        <location evidence="1">Membrane</location>
        <topology evidence="1">Multi-pass membrane protein</topology>
    </subcellularLocation>
</comment>
<dbReference type="GO" id="GO:0006123">
    <property type="term" value="P:mitochondrial electron transport, cytochrome c to oxygen"/>
    <property type="evidence" value="ECO:0007669"/>
    <property type="project" value="TreeGrafter"/>
</dbReference>
<keyword evidence="5" id="KW-1278">Translocase</keyword>
<dbReference type="InterPro" id="IPR000298">
    <property type="entry name" value="Cyt_c_oxidase-like_su3"/>
</dbReference>
<dbReference type="PROSITE" id="PS50253">
    <property type="entry name" value="COX3"/>
    <property type="match status" value="1"/>
</dbReference>
<evidence type="ECO:0000256" key="8">
    <source>
        <dbReference type="RuleBase" id="RU003375"/>
    </source>
</evidence>
<evidence type="ECO:0000256" key="1">
    <source>
        <dbReference type="ARBA" id="ARBA00004141"/>
    </source>
</evidence>
<reference evidence="10" key="1">
    <citation type="submission" date="2007-01" db="EMBL/GenBank/DDBJ databases">
        <title>Molecular phylogeny of Gastropoda based on mitochondrial gene order.</title>
        <authorList>
            <person name="Wang A.S."/>
            <person name="Blanchard C."/>
            <person name="Roffey P."/>
        </authorList>
    </citation>
    <scope>NUCLEOTIDE SEQUENCE</scope>
</reference>
<evidence type="ECO:0000256" key="7">
    <source>
        <dbReference type="ARBA" id="ARBA00023136"/>
    </source>
</evidence>
<dbReference type="Pfam" id="PF00510">
    <property type="entry name" value="COX3"/>
    <property type="match status" value="1"/>
</dbReference>
<evidence type="ECO:0000256" key="5">
    <source>
        <dbReference type="ARBA" id="ARBA00022967"/>
    </source>
</evidence>
<feature type="non-terminal residue" evidence="10">
    <location>
        <position position="1"/>
    </location>
</feature>
<evidence type="ECO:0000313" key="10">
    <source>
        <dbReference type="EMBL" id="ABU87365.1"/>
    </source>
</evidence>
<dbReference type="InterPro" id="IPR013833">
    <property type="entry name" value="Cyt_c_oxidase_su3_a-hlx"/>
</dbReference>
<comment type="function">
    <text evidence="8">Component of the cytochrome c oxidase, the last enzyme in the mitochondrial electron transport chain which drives oxidative phosphorylation. The respiratory chain contains 3 multisubunit complexes succinate dehydrogenase (complex II, CII), ubiquinol-cytochrome c oxidoreductase (cytochrome b-c1 complex, complex III, CIII) and cytochrome c oxidase (complex IV, CIV), that cooperate to transfer electrons derived from NADH and succinate to molecular oxygen, creating an electrochemical gradient over the inner membrane that drives transmembrane transport and the ATP synthase. Cytochrome c oxidase is the component of the respiratory chain that catalyzes the reduction of oxygen to water. Electrons originating from reduced cytochrome c in the intermembrane space (IMS) are transferred via the dinuclear copper A center (CU(A)) of subunit 2 and heme A of subunit 1 to the active site in subunit 1, a binuclear center (BNC) formed by heme A3 and copper B (CU(B)). The BNC reduces molecular oxygen to 2 water molecules using 4 electrons from cytochrome c in the IMS and 4 protons from the mitochondrial matrix.</text>
</comment>
<dbReference type="GO" id="GO:0005739">
    <property type="term" value="C:mitochondrion"/>
    <property type="evidence" value="ECO:0007669"/>
    <property type="project" value="TreeGrafter"/>
</dbReference>
<dbReference type="Gene3D" id="1.20.120.80">
    <property type="entry name" value="Cytochrome c oxidase, subunit III, four-helix bundle"/>
    <property type="match status" value="1"/>
</dbReference>
<dbReference type="GO" id="GO:0004129">
    <property type="term" value="F:cytochrome-c oxidase activity"/>
    <property type="evidence" value="ECO:0007669"/>
    <property type="project" value="InterPro"/>
</dbReference>
<comment type="similarity">
    <text evidence="2 8">Belongs to the cytochrome c oxidase subunit 3 family.</text>
</comment>
<dbReference type="InterPro" id="IPR024791">
    <property type="entry name" value="Cyt_c/ubiquinol_Oxase_su3"/>
</dbReference>
<accession>B7S6W3</accession>
<keyword evidence="8 10" id="KW-0496">Mitochondrion</keyword>
<evidence type="ECO:0000259" key="9">
    <source>
        <dbReference type="PROSITE" id="PS50253"/>
    </source>
</evidence>
<proteinExistence type="inferred from homology"/>
<dbReference type="PANTHER" id="PTHR11403">
    <property type="entry name" value="CYTOCHROME C OXIDASE SUBUNIT III"/>
    <property type="match status" value="1"/>
</dbReference>
<evidence type="ECO:0000256" key="4">
    <source>
        <dbReference type="ARBA" id="ARBA00022692"/>
    </source>
</evidence>
<geneLocation type="mitochondrion" evidence="10"/>
<feature type="domain" description="Heme-copper oxidase subunit III family profile" evidence="9">
    <location>
        <begin position="1"/>
        <end position="85"/>
    </location>
</feature>
<evidence type="ECO:0000256" key="6">
    <source>
        <dbReference type="ARBA" id="ARBA00022989"/>
    </source>
</evidence>
<name>B7S6W3_9VEST</name>
<keyword evidence="6" id="KW-1133">Transmembrane helix</keyword>